<feature type="compositionally biased region" description="Acidic residues" evidence="3">
    <location>
        <begin position="114"/>
        <end position="130"/>
    </location>
</feature>
<feature type="compositionally biased region" description="Pro residues" evidence="3">
    <location>
        <begin position="245"/>
        <end position="256"/>
    </location>
</feature>
<evidence type="ECO:0000313" key="6">
    <source>
        <dbReference type="Proteomes" id="UP001328107"/>
    </source>
</evidence>
<dbReference type="GO" id="GO:0036374">
    <property type="term" value="F:glutathione hydrolase activity"/>
    <property type="evidence" value="ECO:0007669"/>
    <property type="project" value="InterPro"/>
</dbReference>
<feature type="compositionally biased region" description="Acidic residues" evidence="3">
    <location>
        <begin position="150"/>
        <end position="169"/>
    </location>
</feature>
<evidence type="ECO:0008006" key="7">
    <source>
        <dbReference type="Google" id="ProtNLM"/>
    </source>
</evidence>
<feature type="binding site" evidence="2">
    <location>
        <position position="332"/>
    </location>
    <ligand>
        <name>L-glutamate</name>
        <dbReference type="ChEBI" id="CHEBI:29985"/>
    </ligand>
</feature>
<feature type="region of interest" description="Disordered" evidence="3">
    <location>
        <begin position="102"/>
        <end position="258"/>
    </location>
</feature>
<dbReference type="AlphaFoldDB" id="A0AAN5IBK4"/>
<dbReference type="InterPro" id="IPR000101">
    <property type="entry name" value="GGT_peptidase"/>
</dbReference>
<comment type="caution">
    <text evidence="5">The sequence shown here is derived from an EMBL/GenBank/DDBJ whole genome shotgun (WGS) entry which is preliminary data.</text>
</comment>
<feature type="transmembrane region" description="Helical" evidence="4">
    <location>
        <begin position="27"/>
        <end position="48"/>
    </location>
</feature>
<evidence type="ECO:0000256" key="4">
    <source>
        <dbReference type="SAM" id="Phobius"/>
    </source>
</evidence>
<accession>A0AAN5IBK4</accession>
<keyword evidence="4" id="KW-1133">Transmembrane helix</keyword>
<keyword evidence="6" id="KW-1185">Reference proteome</keyword>
<name>A0AAN5IBK4_9BILA</name>
<reference evidence="6" key="1">
    <citation type="submission" date="2022-10" db="EMBL/GenBank/DDBJ databases">
        <title>Genome assembly of Pristionchus species.</title>
        <authorList>
            <person name="Yoshida K."/>
            <person name="Sommer R.J."/>
        </authorList>
    </citation>
    <scope>NUCLEOTIDE SEQUENCE [LARGE SCALE GENOMIC DNA]</scope>
    <source>
        <strain evidence="6">RS5460</strain>
    </source>
</reference>
<dbReference type="InterPro" id="IPR043137">
    <property type="entry name" value="GGT_ssub_C"/>
</dbReference>
<dbReference type="PANTHER" id="PTHR11686">
    <property type="entry name" value="GAMMA GLUTAMYL TRANSPEPTIDASE"/>
    <property type="match status" value="1"/>
</dbReference>
<dbReference type="InterPro" id="IPR029055">
    <property type="entry name" value="Ntn_hydrolases_N"/>
</dbReference>
<dbReference type="EMBL" id="BTRK01000006">
    <property type="protein sequence ID" value="GMR60072.1"/>
    <property type="molecule type" value="Genomic_DNA"/>
</dbReference>
<feature type="compositionally biased region" description="Basic and acidic residues" evidence="3">
    <location>
        <begin position="62"/>
        <end position="80"/>
    </location>
</feature>
<dbReference type="Gene3D" id="3.60.20.40">
    <property type="match status" value="1"/>
</dbReference>
<feature type="region of interest" description="Disordered" evidence="3">
    <location>
        <begin position="62"/>
        <end position="81"/>
    </location>
</feature>
<evidence type="ECO:0000256" key="2">
    <source>
        <dbReference type="PIRSR" id="PIRSR600101-2"/>
    </source>
</evidence>
<evidence type="ECO:0000256" key="1">
    <source>
        <dbReference type="PIRSR" id="PIRSR600101-1"/>
    </source>
</evidence>
<feature type="compositionally biased region" description="Basic and acidic residues" evidence="3">
    <location>
        <begin position="180"/>
        <end position="204"/>
    </location>
</feature>
<gene>
    <name evidence="5" type="ORF">PMAYCL1PPCAC_30267</name>
</gene>
<feature type="compositionally biased region" description="Low complexity" evidence="3">
    <location>
        <begin position="221"/>
        <end position="244"/>
    </location>
</feature>
<protein>
    <recommendedName>
        <fullName evidence="7">Gamma-glutamyltranspeptidase</fullName>
    </recommendedName>
</protein>
<evidence type="ECO:0000313" key="5">
    <source>
        <dbReference type="EMBL" id="GMR60072.1"/>
    </source>
</evidence>
<dbReference type="Proteomes" id="UP001328107">
    <property type="component" value="Unassembled WGS sequence"/>
</dbReference>
<dbReference type="Gene3D" id="1.10.246.130">
    <property type="match status" value="1"/>
</dbReference>
<feature type="active site" description="Nucleophile" evidence="1">
    <location>
        <position position="599"/>
    </location>
</feature>
<dbReference type="SUPFAM" id="SSF56235">
    <property type="entry name" value="N-terminal nucleophile aminohydrolases (Ntn hydrolases)"/>
    <property type="match status" value="1"/>
</dbReference>
<dbReference type="GO" id="GO:0006751">
    <property type="term" value="P:glutathione catabolic process"/>
    <property type="evidence" value="ECO:0007669"/>
    <property type="project" value="InterPro"/>
</dbReference>
<sequence>MPARFLKTAYEPPHNGLVEMRKRGLPWLAASSILIIVVLVASVSYLFMRDQQRGFLDKDSLFSSSAEERNRSSENPEEAKIAPLEAITITLPTMATISDDIEATESKPPNPLELESEEAEEEDEREEEVESSTAMVEEATSAIPWVDESTPSEEKEEESGGVEEIEEQVEVTIAVPIPADHSDSSEEEPMRGDYPDDFHRRTEKITTTPLPSTVATGVVIPSSSSSPSTTSSASTTSTSVSTLAPSPPSSAPPRSPLLPISEFTRAAITATNEICADIARNILMAGGNAVDASIAGAFCLGGVEPAAGGLGGGMIMTVFQKATGRCEVVNGREAAPMRVETAEWQKNPRLRENGYTSIAVPGALHGLLSAYRRFRSSRVEWAELIQPTIQLVEAGFPVSPSLAEAVNYRAAEINETAGMRDIFLPTGVPIKTGDVLRDARLADTLRKIASSRDPSHLFYRGEPAERIVHEIKAKGGHIAKSDLVLFSSSIEDALTVDMENGSRICGPSPPSSFAALQAGIKIMEALNVSSSTSEELFTHYLIEATKIALNLREELGDSVSSDLLSNLTSPSFIESLAAEIGETATRRDRVLPSVSDISTSHLNVVDDQGNAVALTMGLNRPFGALRRSESLGFVWNNALSAFSHSSDHPNGFHPKKRPMSGAIPFVVVEKKSGEVELVGGATHDSSSFSALLSTLSRLILRADHLDESIVAPRIDVESGAFESDALVLIRALSARGHSSLSPLLGRSSGGATPLVKRMSDGRLLAVCDPRGRVDRCARGI</sequence>
<feature type="compositionally biased region" description="Polar residues" evidence="3">
    <location>
        <begin position="205"/>
        <end position="215"/>
    </location>
</feature>
<dbReference type="InterPro" id="IPR043138">
    <property type="entry name" value="GGT_lsub"/>
</dbReference>
<dbReference type="PANTHER" id="PTHR11686:SF46">
    <property type="entry name" value="GAMMA-GLUTAMYLTRANSPEPTIDASE 1"/>
    <property type="match status" value="1"/>
</dbReference>
<evidence type="ECO:0000256" key="3">
    <source>
        <dbReference type="SAM" id="MobiDB-lite"/>
    </source>
</evidence>
<proteinExistence type="predicted"/>
<keyword evidence="4" id="KW-0472">Membrane</keyword>
<dbReference type="Pfam" id="PF01019">
    <property type="entry name" value="G_glu_transpept"/>
    <property type="match status" value="1"/>
</dbReference>
<dbReference type="PRINTS" id="PR01210">
    <property type="entry name" value="GGTRANSPTASE"/>
</dbReference>
<keyword evidence="4" id="KW-0812">Transmembrane</keyword>
<organism evidence="5 6">
    <name type="scientific">Pristionchus mayeri</name>
    <dbReference type="NCBI Taxonomy" id="1317129"/>
    <lineage>
        <taxon>Eukaryota</taxon>
        <taxon>Metazoa</taxon>
        <taxon>Ecdysozoa</taxon>
        <taxon>Nematoda</taxon>
        <taxon>Chromadorea</taxon>
        <taxon>Rhabditida</taxon>
        <taxon>Rhabditina</taxon>
        <taxon>Diplogasteromorpha</taxon>
        <taxon>Diplogasteroidea</taxon>
        <taxon>Neodiplogasteridae</taxon>
        <taxon>Pristionchus</taxon>
    </lineage>
</organism>
<dbReference type="GO" id="GO:0005886">
    <property type="term" value="C:plasma membrane"/>
    <property type="evidence" value="ECO:0007669"/>
    <property type="project" value="TreeGrafter"/>
</dbReference>